<sequence length="75" mass="8479">MFCINAIGGVGVCSVLYNHKTKTRQSSPPDARSILALFVIQLYSGFSATVKRRYAELSKTGIFHCRRRMYVSVYN</sequence>
<proteinExistence type="predicted"/>
<dbReference type="EMBL" id="KI396540">
    <property type="protein sequence ID" value="ERM97177.1"/>
    <property type="molecule type" value="Genomic_DNA"/>
</dbReference>
<dbReference type="AlphaFoldDB" id="W1NNA5"/>
<dbReference type="Gramene" id="ERM97177">
    <property type="protein sequence ID" value="ERM97177"/>
    <property type="gene ID" value="AMTR_s00119p00021490"/>
</dbReference>
<evidence type="ECO:0000313" key="2">
    <source>
        <dbReference type="Proteomes" id="UP000017836"/>
    </source>
</evidence>
<organism evidence="1 2">
    <name type="scientific">Amborella trichopoda</name>
    <dbReference type="NCBI Taxonomy" id="13333"/>
    <lineage>
        <taxon>Eukaryota</taxon>
        <taxon>Viridiplantae</taxon>
        <taxon>Streptophyta</taxon>
        <taxon>Embryophyta</taxon>
        <taxon>Tracheophyta</taxon>
        <taxon>Spermatophyta</taxon>
        <taxon>Magnoliopsida</taxon>
        <taxon>Amborellales</taxon>
        <taxon>Amborellaceae</taxon>
        <taxon>Amborella</taxon>
    </lineage>
</organism>
<name>W1NNA5_AMBTC</name>
<dbReference type="HOGENOM" id="CLU_2674417_0_0_1"/>
<protein>
    <submittedName>
        <fullName evidence="1">Uncharacterized protein</fullName>
    </submittedName>
</protein>
<evidence type="ECO:0000313" key="1">
    <source>
        <dbReference type="EMBL" id="ERM97177.1"/>
    </source>
</evidence>
<dbReference type="Proteomes" id="UP000017836">
    <property type="component" value="Unassembled WGS sequence"/>
</dbReference>
<gene>
    <name evidence="1" type="ORF">AMTR_s00119p00021490</name>
</gene>
<reference evidence="2" key="1">
    <citation type="journal article" date="2013" name="Science">
        <title>The Amborella genome and the evolution of flowering plants.</title>
        <authorList>
            <consortium name="Amborella Genome Project"/>
        </authorList>
    </citation>
    <scope>NUCLEOTIDE SEQUENCE [LARGE SCALE GENOMIC DNA]</scope>
</reference>
<keyword evidence="2" id="KW-1185">Reference proteome</keyword>
<accession>W1NNA5</accession>